<proteinExistence type="predicted"/>
<accession>A0ACB7VX18</accession>
<dbReference type="EMBL" id="CM037016">
    <property type="protein sequence ID" value="KAH7679456.1"/>
    <property type="molecule type" value="Genomic_DNA"/>
</dbReference>
<keyword evidence="2" id="KW-1185">Reference proteome</keyword>
<dbReference type="Proteomes" id="UP000827976">
    <property type="component" value="Chromosome 6"/>
</dbReference>
<protein>
    <submittedName>
        <fullName evidence="1">Ribonuclease H-like protein</fullName>
    </submittedName>
</protein>
<reference evidence="2" key="1">
    <citation type="journal article" date="2022" name="Nat. Commun.">
        <title>Chromosome evolution and the genetic basis of agronomically important traits in greater yam.</title>
        <authorList>
            <person name="Bredeson J.V."/>
            <person name="Lyons J.B."/>
            <person name="Oniyinde I.O."/>
            <person name="Okereke N.R."/>
            <person name="Kolade O."/>
            <person name="Nnabue I."/>
            <person name="Nwadili C.O."/>
            <person name="Hribova E."/>
            <person name="Parker M."/>
            <person name="Nwogha J."/>
            <person name="Shu S."/>
            <person name="Carlson J."/>
            <person name="Kariba R."/>
            <person name="Muthemba S."/>
            <person name="Knop K."/>
            <person name="Barton G.J."/>
            <person name="Sherwood A.V."/>
            <person name="Lopez-Montes A."/>
            <person name="Asiedu R."/>
            <person name="Jamnadass R."/>
            <person name="Muchugi A."/>
            <person name="Goodstein D."/>
            <person name="Egesi C.N."/>
            <person name="Featherston J."/>
            <person name="Asfaw A."/>
            <person name="Simpson G.G."/>
            <person name="Dolezel J."/>
            <person name="Hendre P.S."/>
            <person name="Van Deynze A."/>
            <person name="Kumar P.L."/>
            <person name="Obidiegwu J.E."/>
            <person name="Bhattacharjee R."/>
            <person name="Rokhsar D.S."/>
        </authorList>
    </citation>
    <scope>NUCLEOTIDE SEQUENCE [LARGE SCALE GENOMIC DNA]</scope>
    <source>
        <strain evidence="2">cv. TDa95/00328</strain>
    </source>
</reference>
<organism evidence="1 2">
    <name type="scientific">Dioscorea alata</name>
    <name type="common">Purple yam</name>
    <dbReference type="NCBI Taxonomy" id="55571"/>
    <lineage>
        <taxon>Eukaryota</taxon>
        <taxon>Viridiplantae</taxon>
        <taxon>Streptophyta</taxon>
        <taxon>Embryophyta</taxon>
        <taxon>Tracheophyta</taxon>
        <taxon>Spermatophyta</taxon>
        <taxon>Magnoliopsida</taxon>
        <taxon>Liliopsida</taxon>
        <taxon>Dioscoreales</taxon>
        <taxon>Dioscoreaceae</taxon>
        <taxon>Dioscorea</taxon>
    </lineage>
</organism>
<name>A0ACB7VX18_DIOAL</name>
<comment type="caution">
    <text evidence="1">The sequence shown here is derived from an EMBL/GenBank/DDBJ whole genome shotgun (WGS) entry which is preliminary data.</text>
</comment>
<sequence length="748" mass="86054">MDKFFIKRPRNEESSNTPKVPLDSKSSEENINTNFNFTDIASDPGLQKPIEDFDFEIRDQVRREYLTRGPCQPIGHNFPHKDYGKQKRSFQDSWFKQHPWLEYSITKDVAFCFWCYLFKPSRGSRMGEDAFTKMGFNNWKKALEKFVEHIGAVNSMHNDARVKFQGFQSQRQSVSHLLAAHSHEMEVAYRICLTAVLDVTRFLLKQGLPFRGNDESSNSLNKGNFLELLGWYSLRNEEVWKTINQNAPGNNQLTSPKIQKELANACATDITPRDASVKQQMGFVLRYVNKNGHVIERFLALVHVSDTSAISLKNAIDCLFAKHKLSLSRLRGQGYDGASNMRGEFNGLKALILRENPYARYVHCFAHQLQLVIVAVAKDNRIVSNFFRYVNMIVNATGASCKRRDQLRQHHHDRLVEQLEKVEIVSGKGKNQESSLARPGDTRWGSHYTTILRLICMWTSILEVLQNVHDDGASNDNRCIVASLIDKMENYKFVFVMYLMRRLLGMTNELSLALQQKDQNIVQAMRLIETENSIDVPNMEDNMPIRGRSRREGQFITHFHHYHVEIFSSTELLLLVSCLDPRDSFSKFNIHKLLRLAEMYPEDFSVTECMMLEDQLATFIYDVRHDDDFTNVVDLGGFAMKMVDTGKCVIFPLVCRLIELALVLPVATASVERAFSAMNVVKTDLRNKMGDEWMNDSMIVYIEKEIFATIDNETILQCFQKIQTRRIQLPPLSSMRGTDGSSNSSVHR</sequence>
<evidence type="ECO:0000313" key="2">
    <source>
        <dbReference type="Proteomes" id="UP000827976"/>
    </source>
</evidence>
<gene>
    <name evidence="1" type="ORF">IHE45_06G059400</name>
</gene>
<evidence type="ECO:0000313" key="1">
    <source>
        <dbReference type="EMBL" id="KAH7679456.1"/>
    </source>
</evidence>